<sequence>MHPCLLLEDVLHEIVPYLDWMYHEACFLDRPLIPHARCPVIAFALTCRTFYGPAMRVLWEALEGLAPLLRLFPPGICHQSAGTSGWVFLSLPNNAGWGRFLFYATFVRKITIDYIETPESELRILSLCRRTEHVFPILQALHWRGSEHAFPLSALVFFGPRLREVWVYNFPQEVIGGAAVLDAITHACLQLEELHMEDAQDSTLISTALSTAICSMTSLVEIHARECILDPRALLHLAHLPDLRTLWCSVLSDTDIGTHLNTKIRMKSLKTMKIWTKSHIPMRWSHSSKTRCPNNSKVSTSGWKIPPPHHLYIACSRDLQSTPH</sequence>
<accession>A0ABP1DP45</accession>
<protein>
    <recommendedName>
        <fullName evidence="3">Maturase</fullName>
    </recommendedName>
</protein>
<dbReference type="EMBL" id="OZ037948">
    <property type="protein sequence ID" value="CAL1709608.1"/>
    <property type="molecule type" value="Genomic_DNA"/>
</dbReference>
<proteinExistence type="predicted"/>
<organism evidence="1 2">
    <name type="scientific">Somion occarium</name>
    <dbReference type="NCBI Taxonomy" id="3059160"/>
    <lineage>
        <taxon>Eukaryota</taxon>
        <taxon>Fungi</taxon>
        <taxon>Dikarya</taxon>
        <taxon>Basidiomycota</taxon>
        <taxon>Agaricomycotina</taxon>
        <taxon>Agaricomycetes</taxon>
        <taxon>Polyporales</taxon>
        <taxon>Cerrenaceae</taxon>
        <taxon>Somion</taxon>
    </lineage>
</organism>
<evidence type="ECO:0008006" key="3">
    <source>
        <dbReference type="Google" id="ProtNLM"/>
    </source>
</evidence>
<dbReference type="Proteomes" id="UP001497453">
    <property type="component" value="Chromosome 5"/>
</dbReference>
<keyword evidence="2" id="KW-1185">Reference proteome</keyword>
<reference evidence="2" key="1">
    <citation type="submission" date="2024-04" db="EMBL/GenBank/DDBJ databases">
        <authorList>
            <person name="Shaw F."/>
            <person name="Minotto A."/>
        </authorList>
    </citation>
    <scope>NUCLEOTIDE SEQUENCE [LARGE SCALE GENOMIC DNA]</scope>
</reference>
<evidence type="ECO:0000313" key="2">
    <source>
        <dbReference type="Proteomes" id="UP001497453"/>
    </source>
</evidence>
<name>A0ABP1DP45_9APHY</name>
<gene>
    <name evidence="1" type="ORF">GFSPODELE1_LOCUS7423</name>
</gene>
<evidence type="ECO:0000313" key="1">
    <source>
        <dbReference type="EMBL" id="CAL1709608.1"/>
    </source>
</evidence>
<dbReference type="SUPFAM" id="SSF52047">
    <property type="entry name" value="RNI-like"/>
    <property type="match status" value="1"/>
</dbReference>